<dbReference type="EMBL" id="JAULSW010000007">
    <property type="protein sequence ID" value="KAK3375208.1"/>
    <property type="molecule type" value="Genomic_DNA"/>
</dbReference>
<accession>A0AAE0N9M9</accession>
<protein>
    <submittedName>
        <fullName evidence="1">Uncharacterized protein</fullName>
    </submittedName>
</protein>
<keyword evidence="2" id="KW-1185">Reference proteome</keyword>
<name>A0AAE0N9M9_9PEZI</name>
<organism evidence="1 2">
    <name type="scientific">Podospora didyma</name>
    <dbReference type="NCBI Taxonomy" id="330526"/>
    <lineage>
        <taxon>Eukaryota</taxon>
        <taxon>Fungi</taxon>
        <taxon>Dikarya</taxon>
        <taxon>Ascomycota</taxon>
        <taxon>Pezizomycotina</taxon>
        <taxon>Sordariomycetes</taxon>
        <taxon>Sordariomycetidae</taxon>
        <taxon>Sordariales</taxon>
        <taxon>Podosporaceae</taxon>
        <taxon>Podospora</taxon>
    </lineage>
</organism>
<reference evidence="1" key="1">
    <citation type="journal article" date="2023" name="Mol. Phylogenet. Evol.">
        <title>Genome-scale phylogeny and comparative genomics of the fungal order Sordariales.</title>
        <authorList>
            <person name="Hensen N."/>
            <person name="Bonometti L."/>
            <person name="Westerberg I."/>
            <person name="Brannstrom I.O."/>
            <person name="Guillou S."/>
            <person name="Cros-Aarteil S."/>
            <person name="Calhoun S."/>
            <person name="Haridas S."/>
            <person name="Kuo A."/>
            <person name="Mondo S."/>
            <person name="Pangilinan J."/>
            <person name="Riley R."/>
            <person name="LaButti K."/>
            <person name="Andreopoulos B."/>
            <person name="Lipzen A."/>
            <person name="Chen C."/>
            <person name="Yan M."/>
            <person name="Daum C."/>
            <person name="Ng V."/>
            <person name="Clum A."/>
            <person name="Steindorff A."/>
            <person name="Ohm R.A."/>
            <person name="Martin F."/>
            <person name="Silar P."/>
            <person name="Natvig D.O."/>
            <person name="Lalanne C."/>
            <person name="Gautier V."/>
            <person name="Ament-Velasquez S.L."/>
            <person name="Kruys A."/>
            <person name="Hutchinson M.I."/>
            <person name="Powell A.J."/>
            <person name="Barry K."/>
            <person name="Miller A.N."/>
            <person name="Grigoriev I.V."/>
            <person name="Debuchy R."/>
            <person name="Gladieux P."/>
            <person name="Hiltunen Thoren M."/>
            <person name="Johannesson H."/>
        </authorList>
    </citation>
    <scope>NUCLEOTIDE SEQUENCE</scope>
    <source>
        <strain evidence="1">CBS 232.78</strain>
    </source>
</reference>
<sequence length="75" mass="8374">MREMAGRARYSNHAVTVALVAPFSLAELIRLARLVLMIGFLAMKLRTQRFPRSWGPPCTLARRVASSLIWAYVGG</sequence>
<evidence type="ECO:0000313" key="1">
    <source>
        <dbReference type="EMBL" id="KAK3375208.1"/>
    </source>
</evidence>
<comment type="caution">
    <text evidence="1">The sequence shown here is derived from an EMBL/GenBank/DDBJ whole genome shotgun (WGS) entry which is preliminary data.</text>
</comment>
<proteinExistence type="predicted"/>
<dbReference type="AlphaFoldDB" id="A0AAE0N9M9"/>
<gene>
    <name evidence="1" type="ORF">B0H63DRAFT_482149</name>
</gene>
<evidence type="ECO:0000313" key="2">
    <source>
        <dbReference type="Proteomes" id="UP001285441"/>
    </source>
</evidence>
<dbReference type="Proteomes" id="UP001285441">
    <property type="component" value="Unassembled WGS sequence"/>
</dbReference>
<reference evidence="1" key="2">
    <citation type="submission" date="2023-06" db="EMBL/GenBank/DDBJ databases">
        <authorList>
            <consortium name="Lawrence Berkeley National Laboratory"/>
            <person name="Haridas S."/>
            <person name="Hensen N."/>
            <person name="Bonometti L."/>
            <person name="Westerberg I."/>
            <person name="Brannstrom I.O."/>
            <person name="Guillou S."/>
            <person name="Cros-Aarteil S."/>
            <person name="Calhoun S."/>
            <person name="Kuo A."/>
            <person name="Mondo S."/>
            <person name="Pangilinan J."/>
            <person name="Riley R."/>
            <person name="LaButti K."/>
            <person name="Andreopoulos B."/>
            <person name="Lipzen A."/>
            <person name="Chen C."/>
            <person name="Yanf M."/>
            <person name="Daum C."/>
            <person name="Ng V."/>
            <person name="Clum A."/>
            <person name="Steindorff A."/>
            <person name="Ohm R."/>
            <person name="Martin F."/>
            <person name="Silar P."/>
            <person name="Natvig D."/>
            <person name="Lalanne C."/>
            <person name="Gautier V."/>
            <person name="Ament-velasquez S.L."/>
            <person name="Kruys A."/>
            <person name="Hutchinson M.I."/>
            <person name="Powell A.J."/>
            <person name="Barry K."/>
            <person name="Miller A.N."/>
            <person name="Grigoriev I.V."/>
            <person name="Debuchy R."/>
            <person name="Gladieux P."/>
            <person name="Thoren M.H."/>
            <person name="Johannesson H."/>
        </authorList>
    </citation>
    <scope>NUCLEOTIDE SEQUENCE</scope>
    <source>
        <strain evidence="1">CBS 232.78</strain>
    </source>
</reference>